<proteinExistence type="predicted"/>
<evidence type="ECO:0000313" key="2">
    <source>
        <dbReference type="Proteomes" id="UP001168877"/>
    </source>
</evidence>
<organism evidence="1 2">
    <name type="scientific">Acer saccharum</name>
    <name type="common">Sugar maple</name>
    <dbReference type="NCBI Taxonomy" id="4024"/>
    <lineage>
        <taxon>Eukaryota</taxon>
        <taxon>Viridiplantae</taxon>
        <taxon>Streptophyta</taxon>
        <taxon>Embryophyta</taxon>
        <taxon>Tracheophyta</taxon>
        <taxon>Spermatophyta</taxon>
        <taxon>Magnoliopsida</taxon>
        <taxon>eudicotyledons</taxon>
        <taxon>Gunneridae</taxon>
        <taxon>Pentapetalae</taxon>
        <taxon>rosids</taxon>
        <taxon>malvids</taxon>
        <taxon>Sapindales</taxon>
        <taxon>Sapindaceae</taxon>
        <taxon>Hippocastanoideae</taxon>
        <taxon>Acereae</taxon>
        <taxon>Acer</taxon>
    </lineage>
</organism>
<comment type="caution">
    <text evidence="1">The sequence shown here is derived from an EMBL/GenBank/DDBJ whole genome shotgun (WGS) entry which is preliminary data.</text>
</comment>
<dbReference type="AlphaFoldDB" id="A0AA39SJ72"/>
<evidence type="ECO:0000313" key="1">
    <source>
        <dbReference type="EMBL" id="KAK0592353.1"/>
    </source>
</evidence>
<keyword evidence="2" id="KW-1185">Reference proteome</keyword>
<protein>
    <submittedName>
        <fullName evidence="1">Uncharacterized protein</fullName>
    </submittedName>
</protein>
<reference evidence="1" key="1">
    <citation type="journal article" date="2022" name="Plant J.">
        <title>Strategies of tolerance reflected in two North American maple genomes.</title>
        <authorList>
            <person name="McEvoy S.L."/>
            <person name="Sezen U.U."/>
            <person name="Trouern-Trend A."/>
            <person name="McMahon S.M."/>
            <person name="Schaberg P.G."/>
            <person name="Yang J."/>
            <person name="Wegrzyn J.L."/>
            <person name="Swenson N.G."/>
        </authorList>
    </citation>
    <scope>NUCLEOTIDE SEQUENCE</scope>
    <source>
        <strain evidence="1">NS2018</strain>
    </source>
</reference>
<reference evidence="1" key="2">
    <citation type="submission" date="2023-06" db="EMBL/GenBank/DDBJ databases">
        <authorList>
            <person name="Swenson N.G."/>
            <person name="Wegrzyn J.L."/>
            <person name="Mcevoy S.L."/>
        </authorList>
    </citation>
    <scope>NUCLEOTIDE SEQUENCE</scope>
    <source>
        <strain evidence="1">NS2018</strain>
        <tissue evidence="1">Leaf</tissue>
    </source>
</reference>
<name>A0AA39SJ72_ACESA</name>
<sequence>MAMKDINYKARGNFFDLITDMAKQTNKVEDLILFCIICWRSWCLRNAFVHNGGNQNYSEVYSWSSNYAEACGKNSVKPNSRSDAVYRNELRWKVTDLGKYRAIAVPGLFWVAKELVLALSFGMV</sequence>
<dbReference type="Proteomes" id="UP001168877">
    <property type="component" value="Unassembled WGS sequence"/>
</dbReference>
<accession>A0AA39SJ72</accession>
<dbReference type="EMBL" id="JAUESC010000380">
    <property type="protein sequence ID" value="KAK0592353.1"/>
    <property type="molecule type" value="Genomic_DNA"/>
</dbReference>
<gene>
    <name evidence="1" type="ORF">LWI29_017671</name>
</gene>